<protein>
    <submittedName>
        <fullName evidence="1">Uncharacterized protein</fullName>
    </submittedName>
</protein>
<dbReference type="Proteomes" id="UP000288351">
    <property type="component" value="Unassembled WGS sequence"/>
</dbReference>
<dbReference type="RefSeq" id="WP_124428035.1">
    <property type="nucleotide sequence ID" value="NZ_BHXC01000002.1"/>
</dbReference>
<proteinExistence type="predicted"/>
<evidence type="ECO:0000313" key="2">
    <source>
        <dbReference type="Proteomes" id="UP000288351"/>
    </source>
</evidence>
<gene>
    <name evidence="1" type="ORF">SALB_00580</name>
</gene>
<reference evidence="1 2" key="1">
    <citation type="journal article" date="2019" name="Microbiol. Resour. Announc.">
        <title>Draft Genome Sequence of the Most Traditional epsilon-Poly-l-Lysine Producer, Streptomyces albulus NBRC14147.</title>
        <authorList>
            <person name="Yamanaka K."/>
            <person name="Hamano Y."/>
        </authorList>
    </citation>
    <scope>NUCLEOTIDE SEQUENCE [LARGE SCALE GENOMIC DNA]</scope>
    <source>
        <strain evidence="1 2">NBRC 14147</strain>
    </source>
</reference>
<dbReference type="AlphaFoldDB" id="A0A059WJU7"/>
<evidence type="ECO:0000313" key="1">
    <source>
        <dbReference type="EMBL" id="GCB87911.1"/>
    </source>
</evidence>
<sequence>MITGMSRSRQNWWTEIAIGGGVTVVVFLALSAIVSAATGSKYATMSDDTGWLLVVPAVAAGVWAAARYRRR</sequence>
<dbReference type="EMBL" id="BHXC01000002">
    <property type="protein sequence ID" value="GCB87911.1"/>
    <property type="molecule type" value="Genomic_DNA"/>
</dbReference>
<accession>A0A059WJU7</accession>
<comment type="caution">
    <text evidence="1">The sequence shown here is derived from an EMBL/GenBank/DDBJ whole genome shotgun (WGS) entry which is preliminary data.</text>
</comment>
<organism evidence="1 2">
    <name type="scientific">Streptomyces noursei</name>
    <name type="common">Streptomyces albulus</name>
    <dbReference type="NCBI Taxonomy" id="1971"/>
    <lineage>
        <taxon>Bacteria</taxon>
        <taxon>Bacillati</taxon>
        <taxon>Actinomycetota</taxon>
        <taxon>Actinomycetes</taxon>
        <taxon>Kitasatosporales</taxon>
        <taxon>Streptomycetaceae</taxon>
        <taxon>Streptomyces</taxon>
    </lineage>
</organism>
<name>A0A059WJU7_STRNR</name>